<organism evidence="1 2">
    <name type="scientific">Aeromonas veronii</name>
    <dbReference type="NCBI Taxonomy" id="654"/>
    <lineage>
        <taxon>Bacteria</taxon>
        <taxon>Pseudomonadati</taxon>
        <taxon>Pseudomonadota</taxon>
        <taxon>Gammaproteobacteria</taxon>
        <taxon>Aeromonadales</taxon>
        <taxon>Aeromonadaceae</taxon>
        <taxon>Aeromonas</taxon>
    </lineage>
</organism>
<evidence type="ECO:0008006" key="3">
    <source>
        <dbReference type="Google" id="ProtNLM"/>
    </source>
</evidence>
<dbReference type="RefSeq" id="WP_136501755.1">
    <property type="nucleotide sequence ID" value="NZ_SSUX01000008.1"/>
</dbReference>
<reference evidence="1 2" key="1">
    <citation type="submission" date="2019-04" db="EMBL/GenBank/DDBJ databases">
        <title>Comparative genomics of Aeromonas veronii strains pathogenic to fish.</title>
        <authorList>
            <person name="Cascarano M.C."/>
            <person name="Smyrli M."/>
            <person name="Katharios P."/>
        </authorList>
    </citation>
    <scope>NUCLEOTIDE SEQUENCE [LARGE SCALE GENOMIC DNA]</scope>
    <source>
        <strain evidence="1 2">XU1</strain>
    </source>
</reference>
<evidence type="ECO:0000313" key="1">
    <source>
        <dbReference type="EMBL" id="THJ44933.1"/>
    </source>
</evidence>
<dbReference type="Proteomes" id="UP000309618">
    <property type="component" value="Unassembled WGS sequence"/>
</dbReference>
<name>A0A4S5CJZ8_AERVE</name>
<dbReference type="AlphaFoldDB" id="A0A4S5CJZ8"/>
<sequence>MTYIDRLETLLTAMLIAAEQARLNQAETWSDTAKRNFILNWLRKRTRSRRFGIALSEVMLTYEKLLVNDRNGSSATKLFDRIYQGIAHYRDLTATHPHTTRYDVTMALQAIEASGFHVMQGEWKEPEDGHELLFMPNADWQESFSHPPSPSQDFESSKSALMIEDCGFYSCIPEPALVETFYQHGIVLMRGTEQANVRLSDKVVLCGYLMRNININDTSNLQYLLPTDLALMTKYVTLSECW</sequence>
<gene>
    <name evidence="1" type="ORF">E8Q35_12135</name>
</gene>
<proteinExistence type="predicted"/>
<comment type="caution">
    <text evidence="1">The sequence shown here is derived from an EMBL/GenBank/DDBJ whole genome shotgun (WGS) entry which is preliminary data.</text>
</comment>
<evidence type="ECO:0000313" key="2">
    <source>
        <dbReference type="Proteomes" id="UP000309618"/>
    </source>
</evidence>
<dbReference type="EMBL" id="SSUX01000008">
    <property type="protein sequence ID" value="THJ44933.1"/>
    <property type="molecule type" value="Genomic_DNA"/>
</dbReference>
<accession>A0A4S5CJZ8</accession>
<protein>
    <recommendedName>
        <fullName evidence="3">DUF2913 family protein</fullName>
    </recommendedName>
</protein>